<evidence type="ECO:0000256" key="4">
    <source>
        <dbReference type="ARBA" id="ARBA00022840"/>
    </source>
</evidence>
<dbReference type="PANTHER" id="PTHR24221">
    <property type="entry name" value="ATP-BINDING CASSETTE SUB-FAMILY B"/>
    <property type="match status" value="1"/>
</dbReference>
<dbReference type="Gene3D" id="3.40.50.300">
    <property type="entry name" value="P-loop containing nucleotide triphosphate hydrolases"/>
    <property type="match status" value="1"/>
</dbReference>
<keyword evidence="2 8" id="KW-0812">Transmembrane</keyword>
<protein>
    <submittedName>
        <fullName evidence="11">ABC transporter ATP-binding protein</fullName>
    </submittedName>
</protein>
<gene>
    <name evidence="11" type="ORF">ACE1CI_27285</name>
</gene>
<dbReference type="SUPFAM" id="SSF90123">
    <property type="entry name" value="ABC transporter transmembrane region"/>
    <property type="match status" value="1"/>
</dbReference>
<comment type="subcellular location">
    <subcellularLocation>
        <location evidence="1">Cell membrane</location>
        <topology evidence="1">Multi-pass membrane protein</topology>
    </subcellularLocation>
</comment>
<feature type="domain" description="ABC transporter" evidence="9">
    <location>
        <begin position="366"/>
        <end position="600"/>
    </location>
</feature>
<evidence type="ECO:0000259" key="9">
    <source>
        <dbReference type="PROSITE" id="PS50893"/>
    </source>
</evidence>
<dbReference type="Gene3D" id="1.20.1560.10">
    <property type="entry name" value="ABC transporter type 1, transmembrane domain"/>
    <property type="match status" value="1"/>
</dbReference>
<dbReference type="InterPro" id="IPR003593">
    <property type="entry name" value="AAA+_ATPase"/>
</dbReference>
<dbReference type="PROSITE" id="PS50929">
    <property type="entry name" value="ABC_TM1F"/>
    <property type="match status" value="1"/>
</dbReference>
<dbReference type="PROSITE" id="PS00211">
    <property type="entry name" value="ABC_TRANSPORTER_1"/>
    <property type="match status" value="1"/>
</dbReference>
<evidence type="ECO:0000313" key="12">
    <source>
        <dbReference type="Proteomes" id="UP001576784"/>
    </source>
</evidence>
<evidence type="ECO:0000256" key="2">
    <source>
        <dbReference type="ARBA" id="ARBA00022692"/>
    </source>
</evidence>
<keyword evidence="12" id="KW-1185">Reference proteome</keyword>
<evidence type="ECO:0000256" key="6">
    <source>
        <dbReference type="ARBA" id="ARBA00023136"/>
    </source>
</evidence>
<dbReference type="Pfam" id="PF00005">
    <property type="entry name" value="ABC_tran"/>
    <property type="match status" value="1"/>
</dbReference>
<evidence type="ECO:0000256" key="1">
    <source>
        <dbReference type="ARBA" id="ARBA00004651"/>
    </source>
</evidence>
<dbReference type="SUPFAM" id="SSF52540">
    <property type="entry name" value="P-loop containing nucleoside triphosphate hydrolases"/>
    <property type="match status" value="1"/>
</dbReference>
<dbReference type="InterPro" id="IPR039421">
    <property type="entry name" value="Type_1_exporter"/>
</dbReference>
<evidence type="ECO:0000259" key="10">
    <source>
        <dbReference type="PROSITE" id="PS50929"/>
    </source>
</evidence>
<dbReference type="PANTHER" id="PTHR24221:SF646">
    <property type="entry name" value="HAEMOLYSIN SECRETION ATP-BINDING PROTEIN"/>
    <property type="match status" value="1"/>
</dbReference>
<dbReference type="InterPro" id="IPR003439">
    <property type="entry name" value="ABC_transporter-like_ATP-bd"/>
</dbReference>
<proteinExistence type="predicted"/>
<evidence type="ECO:0000256" key="7">
    <source>
        <dbReference type="SAM" id="Coils"/>
    </source>
</evidence>
<keyword evidence="5 8" id="KW-1133">Transmembrane helix</keyword>
<comment type="caution">
    <text evidence="11">The sequence shown here is derived from an EMBL/GenBank/DDBJ whole genome shotgun (WGS) entry which is preliminary data.</text>
</comment>
<evidence type="ECO:0000313" key="11">
    <source>
        <dbReference type="EMBL" id="MFB2896634.1"/>
    </source>
</evidence>
<feature type="domain" description="ABC transmembrane type-1" evidence="10">
    <location>
        <begin position="19"/>
        <end position="324"/>
    </location>
</feature>
<evidence type="ECO:0000256" key="5">
    <source>
        <dbReference type="ARBA" id="ARBA00022989"/>
    </source>
</evidence>
<keyword evidence="3" id="KW-0547">Nucleotide-binding</keyword>
<keyword evidence="4 11" id="KW-0067">ATP-binding</keyword>
<feature type="transmembrane region" description="Helical" evidence="8">
    <location>
        <begin position="167"/>
        <end position="194"/>
    </location>
</feature>
<keyword evidence="6 8" id="KW-0472">Membrane</keyword>
<dbReference type="CDD" id="cd07346">
    <property type="entry name" value="ABC_6TM_exporters"/>
    <property type="match status" value="1"/>
</dbReference>
<accession>A0ABV4XY15</accession>
<dbReference type="InterPro" id="IPR017871">
    <property type="entry name" value="ABC_transporter-like_CS"/>
</dbReference>
<organism evidence="11 12">
    <name type="scientific">Floridaenema flaviceps BLCC-F50</name>
    <dbReference type="NCBI Taxonomy" id="3153642"/>
    <lineage>
        <taxon>Bacteria</taxon>
        <taxon>Bacillati</taxon>
        <taxon>Cyanobacteriota</taxon>
        <taxon>Cyanophyceae</taxon>
        <taxon>Oscillatoriophycideae</taxon>
        <taxon>Aerosakkonematales</taxon>
        <taxon>Aerosakkonemataceae</taxon>
        <taxon>Floridanema</taxon>
        <taxon>Floridanema flaviceps</taxon>
    </lineage>
</organism>
<name>A0ABV4XY15_9CYAN</name>
<dbReference type="SMART" id="SM00382">
    <property type="entry name" value="AAA"/>
    <property type="match status" value="1"/>
</dbReference>
<dbReference type="EMBL" id="JBHFNR010000207">
    <property type="protein sequence ID" value="MFB2896634.1"/>
    <property type="molecule type" value="Genomic_DNA"/>
</dbReference>
<dbReference type="Pfam" id="PF00664">
    <property type="entry name" value="ABC_membrane"/>
    <property type="match status" value="1"/>
</dbReference>
<feature type="coiled-coil region" evidence="7">
    <location>
        <begin position="230"/>
        <end position="257"/>
    </location>
</feature>
<evidence type="ECO:0000256" key="8">
    <source>
        <dbReference type="SAM" id="Phobius"/>
    </source>
</evidence>
<dbReference type="GO" id="GO:0005524">
    <property type="term" value="F:ATP binding"/>
    <property type="evidence" value="ECO:0007669"/>
    <property type="project" value="UniProtKB-KW"/>
</dbReference>
<dbReference type="Proteomes" id="UP001576784">
    <property type="component" value="Unassembled WGS sequence"/>
</dbReference>
<dbReference type="RefSeq" id="WP_413266257.1">
    <property type="nucleotide sequence ID" value="NZ_JBHFNR010000207.1"/>
</dbReference>
<dbReference type="PROSITE" id="PS50893">
    <property type="entry name" value="ABC_TRANSPORTER_2"/>
    <property type="match status" value="1"/>
</dbReference>
<evidence type="ECO:0000256" key="3">
    <source>
        <dbReference type="ARBA" id="ARBA00022741"/>
    </source>
</evidence>
<feature type="transmembrane region" description="Helical" evidence="8">
    <location>
        <begin position="73"/>
        <end position="93"/>
    </location>
</feature>
<dbReference type="InterPro" id="IPR036640">
    <property type="entry name" value="ABC1_TM_sf"/>
</dbReference>
<feature type="transmembrane region" description="Helical" evidence="8">
    <location>
        <begin position="272"/>
        <end position="295"/>
    </location>
</feature>
<dbReference type="InterPro" id="IPR011527">
    <property type="entry name" value="ABC1_TM_dom"/>
</dbReference>
<sequence>MAKFADVVRYFRPYKTIALLSITAASVFEIVDLVVPYSIGQILNVLSGQRLDGPLQTAIAAVATLTGIPANKILSLSVLLAIIFFVTVVRAPIQPWISSWFHWSIALRSRRDNSQKALEKILTLPLEFYDENNPGRIAGRVARGISNHTWTYPEVAGQLIPKLARVLGIFVIIWLIEWRIAILFLVSFVLILGFSLKNLQDIIKIEERIDKYMENTESRTSEIITNIKTVKAFATEKTELKRQNERLDRELKVIEYRVHKSYVKLNTWQRTVIQFFVFMMLGLTLAATVGGQISLGHFVTTLTVSSMAYAELEPISTLAEVFARRYASMLRFHEFIQQPVSEDVLGLSPTEKSLPPTNSYQFTGKIELSKMSFGYSSDRQVLQNINLLIEPYQTVALVGRSGSGKSTLVKLLFRYFEPTQGQILIDGEDIRKLDVTAYRRRLAIVHQEVDIFNGTILDNLKYGNPNATFAEVEEACRIARVTEVIEEMPQGYYTVVGERGVRLSGGQRQRLGIARALLVNPDVLIFDEATSSLDYESERSIQLAMRSILGTRTTIIIAHRLSTIREADKIIVLDQGQVVEVGTHAELLHREGIYHRLHSLQETGELI</sequence>
<reference evidence="11 12" key="1">
    <citation type="submission" date="2024-09" db="EMBL/GenBank/DDBJ databases">
        <title>Floridaenema gen nov. (Aerosakkonemataceae, Aerosakkonematales ord. nov., Cyanobacteria) from benthic tropical and subtropical fresh waters, with the description of four new species.</title>
        <authorList>
            <person name="Moretto J.A."/>
            <person name="Berthold D.E."/>
            <person name="Lefler F.W."/>
            <person name="Huang I.-S."/>
            <person name="Laughinghouse H. IV."/>
        </authorList>
    </citation>
    <scope>NUCLEOTIDE SEQUENCE [LARGE SCALE GENOMIC DNA]</scope>
    <source>
        <strain evidence="11 12">BLCC-F50</strain>
    </source>
</reference>
<keyword evidence="7" id="KW-0175">Coiled coil</keyword>
<dbReference type="InterPro" id="IPR027417">
    <property type="entry name" value="P-loop_NTPase"/>
</dbReference>